<dbReference type="PROSITE" id="PS00108">
    <property type="entry name" value="PROTEIN_KINASE_ST"/>
    <property type="match status" value="1"/>
</dbReference>
<evidence type="ECO:0000313" key="3">
    <source>
        <dbReference type="Proteomes" id="UP001470230"/>
    </source>
</evidence>
<feature type="domain" description="Protein kinase" evidence="1">
    <location>
        <begin position="1"/>
        <end position="111"/>
    </location>
</feature>
<evidence type="ECO:0000259" key="1">
    <source>
        <dbReference type="PROSITE" id="PS50011"/>
    </source>
</evidence>
<name>A0ABR2H5I4_9EUKA</name>
<dbReference type="PROSITE" id="PS50011">
    <property type="entry name" value="PROTEIN_KINASE_DOM"/>
    <property type="match status" value="1"/>
</dbReference>
<accession>A0ABR2H5I4</accession>
<protein>
    <submittedName>
        <fullName evidence="2">Camp-dependent protein kinase catalytic subunit</fullName>
    </submittedName>
</protein>
<gene>
    <name evidence="2" type="ORF">M9Y10_027111</name>
</gene>
<organism evidence="2 3">
    <name type="scientific">Tritrichomonas musculus</name>
    <dbReference type="NCBI Taxonomy" id="1915356"/>
    <lineage>
        <taxon>Eukaryota</taxon>
        <taxon>Metamonada</taxon>
        <taxon>Parabasalia</taxon>
        <taxon>Tritrichomonadida</taxon>
        <taxon>Tritrichomonadidae</taxon>
        <taxon>Tritrichomonas</taxon>
    </lineage>
</organism>
<proteinExistence type="predicted"/>
<dbReference type="InterPro" id="IPR000719">
    <property type="entry name" value="Prot_kinase_dom"/>
</dbReference>
<dbReference type="InterPro" id="IPR011009">
    <property type="entry name" value="Kinase-like_dom_sf"/>
</dbReference>
<dbReference type="InterPro" id="IPR008271">
    <property type="entry name" value="Ser/Thr_kinase_AS"/>
</dbReference>
<keyword evidence="2" id="KW-0418">Kinase</keyword>
<dbReference type="Gene3D" id="1.10.510.10">
    <property type="entry name" value="Transferase(Phosphotransferase) domain 1"/>
    <property type="match status" value="1"/>
</dbReference>
<keyword evidence="3" id="KW-1185">Reference proteome</keyword>
<dbReference type="GO" id="GO:0016301">
    <property type="term" value="F:kinase activity"/>
    <property type="evidence" value="ECO:0007669"/>
    <property type="project" value="UniProtKB-KW"/>
</dbReference>
<dbReference type="SUPFAM" id="SSF56112">
    <property type="entry name" value="Protein kinase-like (PK-like)"/>
    <property type="match status" value="1"/>
</dbReference>
<reference evidence="2 3" key="1">
    <citation type="submission" date="2024-04" db="EMBL/GenBank/DDBJ databases">
        <title>Tritrichomonas musculus Genome.</title>
        <authorList>
            <person name="Alves-Ferreira E."/>
            <person name="Grigg M."/>
            <person name="Lorenzi H."/>
            <person name="Galac M."/>
        </authorList>
    </citation>
    <scope>NUCLEOTIDE SEQUENCE [LARGE SCALE GENOMIC DNA]</scope>
    <source>
        <strain evidence="2 3">EAF2021</strain>
    </source>
</reference>
<keyword evidence="2" id="KW-0808">Transferase</keyword>
<evidence type="ECO:0000313" key="2">
    <source>
        <dbReference type="EMBL" id="KAK8841492.1"/>
    </source>
</evidence>
<sequence length="111" mass="13508">MQNNNEMICVLKNPNILNSKIIEREAENYVHLSKGEYPFISRYFGYFDNYNEKCLFIEYIEGRSLDRYDLKLLSLDDLLTIRYLHSQRYIYRDMKYDNIIINENKDAILFD</sequence>
<dbReference type="EMBL" id="JAPFFF010000041">
    <property type="protein sequence ID" value="KAK8841492.1"/>
    <property type="molecule type" value="Genomic_DNA"/>
</dbReference>
<dbReference type="Pfam" id="PF00069">
    <property type="entry name" value="Pkinase"/>
    <property type="match status" value="1"/>
</dbReference>
<dbReference type="Proteomes" id="UP001470230">
    <property type="component" value="Unassembled WGS sequence"/>
</dbReference>
<comment type="caution">
    <text evidence="2">The sequence shown here is derived from an EMBL/GenBank/DDBJ whole genome shotgun (WGS) entry which is preliminary data.</text>
</comment>